<dbReference type="Proteomes" id="UP000007801">
    <property type="component" value="Unassembled WGS sequence"/>
</dbReference>
<dbReference type="OrthoDB" id="7871305at2759"/>
<proteinExistence type="predicted"/>
<evidence type="ECO:0000313" key="3">
    <source>
        <dbReference type="Proteomes" id="UP000007801"/>
    </source>
</evidence>
<keyword evidence="3" id="KW-1185">Reference proteome</keyword>
<gene>
    <name evidence="2" type="primary">Dana\GF11920</name>
    <name evidence="2" type="synonym">dana_GLEANR_11936</name>
    <name evidence="2" type="ORF">GF11920</name>
</gene>
<protein>
    <submittedName>
        <fullName evidence="2">Uncharacterized protein, isoform C</fullName>
    </submittedName>
</protein>
<keyword evidence="1" id="KW-0472">Membrane</keyword>
<accession>A0A0P9AE37</accession>
<keyword evidence="1" id="KW-0812">Transmembrane</keyword>
<dbReference type="EMBL" id="CH902619">
    <property type="protein sequence ID" value="KPU76263.1"/>
    <property type="molecule type" value="Genomic_DNA"/>
</dbReference>
<organism evidence="2 3">
    <name type="scientific">Drosophila ananassae</name>
    <name type="common">Fruit fly</name>
    <dbReference type="NCBI Taxonomy" id="7217"/>
    <lineage>
        <taxon>Eukaryota</taxon>
        <taxon>Metazoa</taxon>
        <taxon>Ecdysozoa</taxon>
        <taxon>Arthropoda</taxon>
        <taxon>Hexapoda</taxon>
        <taxon>Insecta</taxon>
        <taxon>Pterygota</taxon>
        <taxon>Neoptera</taxon>
        <taxon>Endopterygota</taxon>
        <taxon>Diptera</taxon>
        <taxon>Brachycera</taxon>
        <taxon>Muscomorpha</taxon>
        <taxon>Ephydroidea</taxon>
        <taxon>Drosophilidae</taxon>
        <taxon>Drosophila</taxon>
        <taxon>Sophophora</taxon>
    </lineage>
</organism>
<evidence type="ECO:0000313" key="2">
    <source>
        <dbReference type="EMBL" id="KPU76263.1"/>
    </source>
</evidence>
<dbReference type="AlphaFoldDB" id="A0A0P9AE37"/>
<keyword evidence="1" id="KW-1133">Transmembrane helix</keyword>
<sequence>MDSLGAILLILFALSFLLFLLRVLLITCRSYTMSQRLKGEHARRQMEIQVTNNNCNGSSGSSGGADPACGNGQNITVLPKSLDLPPSYDEAAFSDRKQDSTLTIATCLEASNPNLAAGGTNEPPPVYEANVTTTTTTTFMVNGQPPVL</sequence>
<evidence type="ECO:0000256" key="1">
    <source>
        <dbReference type="SAM" id="Phobius"/>
    </source>
</evidence>
<name>A0A0P9AE37_DROAN</name>
<feature type="transmembrane region" description="Helical" evidence="1">
    <location>
        <begin position="6"/>
        <end position="28"/>
    </location>
</feature>
<reference evidence="2 3" key="1">
    <citation type="journal article" date="2007" name="Nature">
        <title>Evolution of genes and genomes on the Drosophila phylogeny.</title>
        <authorList>
            <consortium name="Drosophila 12 Genomes Consortium"/>
            <person name="Clark A.G."/>
            <person name="Eisen M.B."/>
            <person name="Smith D.R."/>
            <person name="Bergman C.M."/>
            <person name="Oliver B."/>
            <person name="Markow T.A."/>
            <person name="Kaufman T.C."/>
            <person name="Kellis M."/>
            <person name="Gelbart W."/>
            <person name="Iyer V.N."/>
            <person name="Pollard D.A."/>
            <person name="Sackton T.B."/>
            <person name="Larracuente A.M."/>
            <person name="Singh N.D."/>
            <person name="Abad J.P."/>
            <person name="Abt D.N."/>
            <person name="Adryan B."/>
            <person name="Aguade M."/>
            <person name="Akashi H."/>
            <person name="Anderson W.W."/>
            <person name="Aquadro C.F."/>
            <person name="Ardell D.H."/>
            <person name="Arguello R."/>
            <person name="Artieri C.G."/>
            <person name="Barbash D.A."/>
            <person name="Barker D."/>
            <person name="Barsanti P."/>
            <person name="Batterham P."/>
            <person name="Batzoglou S."/>
            <person name="Begun D."/>
            <person name="Bhutkar A."/>
            <person name="Blanco E."/>
            <person name="Bosak S.A."/>
            <person name="Bradley R.K."/>
            <person name="Brand A.D."/>
            <person name="Brent M.R."/>
            <person name="Brooks A.N."/>
            <person name="Brown R.H."/>
            <person name="Butlin R.K."/>
            <person name="Caggese C."/>
            <person name="Calvi B.R."/>
            <person name="Bernardo de Carvalho A."/>
            <person name="Caspi A."/>
            <person name="Castrezana S."/>
            <person name="Celniker S.E."/>
            <person name="Chang J.L."/>
            <person name="Chapple C."/>
            <person name="Chatterji S."/>
            <person name="Chinwalla A."/>
            <person name="Civetta A."/>
            <person name="Clifton S.W."/>
            <person name="Comeron J.M."/>
            <person name="Costello J.C."/>
            <person name="Coyne J.A."/>
            <person name="Daub J."/>
            <person name="David R.G."/>
            <person name="Delcher A.L."/>
            <person name="Delehaunty K."/>
            <person name="Do C.B."/>
            <person name="Ebling H."/>
            <person name="Edwards K."/>
            <person name="Eickbush T."/>
            <person name="Evans J.D."/>
            <person name="Filipski A."/>
            <person name="Findeiss S."/>
            <person name="Freyhult E."/>
            <person name="Fulton L."/>
            <person name="Fulton R."/>
            <person name="Garcia A.C."/>
            <person name="Gardiner A."/>
            <person name="Garfield D.A."/>
            <person name="Garvin B.E."/>
            <person name="Gibson G."/>
            <person name="Gilbert D."/>
            <person name="Gnerre S."/>
            <person name="Godfrey J."/>
            <person name="Good R."/>
            <person name="Gotea V."/>
            <person name="Gravely B."/>
            <person name="Greenberg A.J."/>
            <person name="Griffiths-Jones S."/>
            <person name="Gross S."/>
            <person name="Guigo R."/>
            <person name="Gustafson E.A."/>
            <person name="Haerty W."/>
            <person name="Hahn M.W."/>
            <person name="Halligan D.L."/>
            <person name="Halpern A.L."/>
            <person name="Halter G.M."/>
            <person name="Han M.V."/>
            <person name="Heger A."/>
            <person name="Hillier L."/>
            <person name="Hinrichs A.S."/>
            <person name="Holmes I."/>
            <person name="Hoskins R.A."/>
            <person name="Hubisz M.J."/>
            <person name="Hultmark D."/>
            <person name="Huntley M.A."/>
            <person name="Jaffe D.B."/>
            <person name="Jagadeeshan S."/>
            <person name="Jeck W.R."/>
            <person name="Johnson J."/>
            <person name="Jones C.D."/>
            <person name="Jordan W.C."/>
            <person name="Karpen G.H."/>
            <person name="Kataoka E."/>
            <person name="Keightley P.D."/>
            <person name="Kheradpour P."/>
            <person name="Kirkness E.F."/>
            <person name="Koerich L.B."/>
            <person name="Kristiansen K."/>
            <person name="Kudrna D."/>
            <person name="Kulathinal R.J."/>
            <person name="Kumar S."/>
            <person name="Kwok R."/>
            <person name="Lander E."/>
            <person name="Langley C.H."/>
            <person name="Lapoint R."/>
            <person name="Lazzaro B.P."/>
            <person name="Lee S.J."/>
            <person name="Levesque L."/>
            <person name="Li R."/>
            <person name="Lin C.F."/>
            <person name="Lin M.F."/>
            <person name="Lindblad-Toh K."/>
            <person name="Llopart A."/>
            <person name="Long M."/>
            <person name="Low L."/>
            <person name="Lozovsky E."/>
            <person name="Lu J."/>
            <person name="Luo M."/>
            <person name="Machado C.A."/>
            <person name="Makalowski W."/>
            <person name="Marzo M."/>
            <person name="Matsuda M."/>
            <person name="Matzkin L."/>
            <person name="McAllister B."/>
            <person name="McBride C.S."/>
            <person name="McKernan B."/>
            <person name="McKernan K."/>
            <person name="Mendez-Lago M."/>
            <person name="Minx P."/>
            <person name="Mollenhauer M.U."/>
            <person name="Montooth K."/>
            <person name="Mount S.M."/>
            <person name="Mu X."/>
            <person name="Myers E."/>
            <person name="Negre B."/>
            <person name="Newfeld S."/>
            <person name="Nielsen R."/>
            <person name="Noor M.A."/>
            <person name="O'Grady P."/>
            <person name="Pachter L."/>
            <person name="Papaceit M."/>
            <person name="Parisi M.J."/>
            <person name="Parisi M."/>
            <person name="Parts L."/>
            <person name="Pedersen J.S."/>
            <person name="Pesole G."/>
            <person name="Phillippy A.M."/>
            <person name="Ponting C.P."/>
            <person name="Pop M."/>
            <person name="Porcelli D."/>
            <person name="Powell J.R."/>
            <person name="Prohaska S."/>
            <person name="Pruitt K."/>
            <person name="Puig M."/>
            <person name="Quesneville H."/>
            <person name="Ram K.R."/>
            <person name="Rand D."/>
            <person name="Rasmussen M.D."/>
            <person name="Reed L.K."/>
            <person name="Reenan R."/>
            <person name="Reily A."/>
            <person name="Remington K.A."/>
            <person name="Rieger T.T."/>
            <person name="Ritchie M.G."/>
            <person name="Robin C."/>
            <person name="Rogers Y.H."/>
            <person name="Rohde C."/>
            <person name="Rozas J."/>
            <person name="Rubenfield M.J."/>
            <person name="Ruiz A."/>
            <person name="Russo S."/>
            <person name="Salzberg S.L."/>
            <person name="Sanchez-Gracia A."/>
            <person name="Saranga D.J."/>
            <person name="Sato H."/>
            <person name="Schaeffer S.W."/>
            <person name="Schatz M.C."/>
            <person name="Schlenke T."/>
            <person name="Schwartz R."/>
            <person name="Segarra C."/>
            <person name="Singh R.S."/>
            <person name="Sirot L."/>
            <person name="Sirota M."/>
            <person name="Sisneros N.B."/>
            <person name="Smith C.D."/>
            <person name="Smith T.F."/>
            <person name="Spieth J."/>
            <person name="Stage D.E."/>
            <person name="Stark A."/>
            <person name="Stephan W."/>
            <person name="Strausberg R.L."/>
            <person name="Strempel S."/>
            <person name="Sturgill D."/>
            <person name="Sutton G."/>
            <person name="Sutton G.G."/>
            <person name="Tao W."/>
            <person name="Teichmann S."/>
            <person name="Tobari Y.N."/>
            <person name="Tomimura Y."/>
            <person name="Tsolas J.M."/>
            <person name="Valente V.L."/>
            <person name="Venter E."/>
            <person name="Venter J.C."/>
            <person name="Vicario S."/>
            <person name="Vieira F.G."/>
            <person name="Vilella A.J."/>
            <person name="Villasante A."/>
            <person name="Walenz B."/>
            <person name="Wang J."/>
            <person name="Wasserman M."/>
            <person name="Watts T."/>
            <person name="Wilson D."/>
            <person name="Wilson R.K."/>
            <person name="Wing R.A."/>
            <person name="Wolfner M.F."/>
            <person name="Wong A."/>
            <person name="Wong G.K."/>
            <person name="Wu C.I."/>
            <person name="Wu G."/>
            <person name="Yamamoto D."/>
            <person name="Yang H.P."/>
            <person name="Yang S.P."/>
            <person name="Yorke J.A."/>
            <person name="Yoshida K."/>
            <person name="Zdobnov E."/>
            <person name="Zhang P."/>
            <person name="Zhang Y."/>
            <person name="Zimin A.V."/>
            <person name="Baldwin J."/>
            <person name="Abdouelleil A."/>
            <person name="Abdulkadir J."/>
            <person name="Abebe A."/>
            <person name="Abera B."/>
            <person name="Abreu J."/>
            <person name="Acer S.C."/>
            <person name="Aftuck L."/>
            <person name="Alexander A."/>
            <person name="An P."/>
            <person name="Anderson E."/>
            <person name="Anderson S."/>
            <person name="Arachi H."/>
            <person name="Azer M."/>
            <person name="Bachantsang P."/>
            <person name="Barry A."/>
            <person name="Bayul T."/>
            <person name="Berlin A."/>
            <person name="Bessette D."/>
            <person name="Bloom T."/>
            <person name="Blye J."/>
            <person name="Boguslavskiy L."/>
            <person name="Bonnet C."/>
            <person name="Boukhgalter B."/>
            <person name="Bourzgui I."/>
            <person name="Brown A."/>
            <person name="Cahill P."/>
            <person name="Channer S."/>
            <person name="Cheshatsang Y."/>
            <person name="Chuda L."/>
            <person name="Citroen M."/>
            <person name="Collymore A."/>
            <person name="Cooke P."/>
            <person name="Costello M."/>
            <person name="D'Aco K."/>
            <person name="Daza R."/>
            <person name="De Haan G."/>
            <person name="DeGray S."/>
            <person name="DeMaso C."/>
            <person name="Dhargay N."/>
            <person name="Dooley K."/>
            <person name="Dooley E."/>
            <person name="Doricent M."/>
            <person name="Dorje P."/>
            <person name="Dorjee K."/>
            <person name="Dupes A."/>
            <person name="Elong R."/>
            <person name="Falk J."/>
            <person name="Farina A."/>
            <person name="Faro S."/>
            <person name="Ferguson D."/>
            <person name="Fisher S."/>
            <person name="Foley C.D."/>
            <person name="Franke A."/>
            <person name="Friedrich D."/>
            <person name="Gadbois L."/>
            <person name="Gearin G."/>
            <person name="Gearin C.R."/>
            <person name="Giannoukos G."/>
            <person name="Goode T."/>
            <person name="Graham J."/>
            <person name="Grandbois E."/>
            <person name="Grewal S."/>
            <person name="Gyaltsen K."/>
            <person name="Hafez N."/>
            <person name="Hagos B."/>
            <person name="Hall J."/>
            <person name="Henson C."/>
            <person name="Hollinger A."/>
            <person name="Honan T."/>
            <person name="Huard M.D."/>
            <person name="Hughes L."/>
            <person name="Hurhula B."/>
            <person name="Husby M.E."/>
            <person name="Kamat A."/>
            <person name="Kanga B."/>
            <person name="Kashin S."/>
            <person name="Khazanovich D."/>
            <person name="Kisner P."/>
            <person name="Lance K."/>
            <person name="Lara M."/>
            <person name="Lee W."/>
            <person name="Lennon N."/>
            <person name="Letendre F."/>
            <person name="LeVine R."/>
            <person name="Lipovsky A."/>
            <person name="Liu X."/>
            <person name="Liu J."/>
            <person name="Liu S."/>
            <person name="Lokyitsang T."/>
            <person name="Lokyitsang Y."/>
            <person name="Lubonja R."/>
            <person name="Lui A."/>
            <person name="MacDonald P."/>
            <person name="Magnisalis V."/>
            <person name="Maru K."/>
            <person name="Matthews C."/>
            <person name="McCusker W."/>
            <person name="McDonough S."/>
            <person name="Mehta T."/>
            <person name="Meldrim J."/>
            <person name="Meneus L."/>
            <person name="Mihai O."/>
            <person name="Mihalev A."/>
            <person name="Mihova T."/>
            <person name="Mittelman R."/>
            <person name="Mlenga V."/>
            <person name="Montmayeur A."/>
            <person name="Mulrain L."/>
            <person name="Navidi A."/>
            <person name="Naylor J."/>
            <person name="Negash T."/>
            <person name="Nguyen T."/>
            <person name="Nguyen N."/>
            <person name="Nicol R."/>
            <person name="Norbu C."/>
            <person name="Norbu N."/>
            <person name="Novod N."/>
            <person name="O'Neill B."/>
            <person name="Osman S."/>
            <person name="Markiewicz E."/>
            <person name="Oyono O.L."/>
            <person name="Patti C."/>
            <person name="Phunkhang P."/>
            <person name="Pierre F."/>
            <person name="Priest M."/>
            <person name="Raghuraman S."/>
            <person name="Rege F."/>
            <person name="Reyes R."/>
            <person name="Rise C."/>
            <person name="Rogov P."/>
            <person name="Ross K."/>
            <person name="Ryan E."/>
            <person name="Settipalli S."/>
            <person name="Shea T."/>
            <person name="Sherpa N."/>
            <person name="Shi L."/>
            <person name="Shih D."/>
            <person name="Sparrow T."/>
            <person name="Spaulding J."/>
            <person name="Stalker J."/>
            <person name="Stange-Thomann N."/>
            <person name="Stavropoulos S."/>
            <person name="Stone C."/>
            <person name="Strader C."/>
            <person name="Tesfaye S."/>
            <person name="Thomson T."/>
            <person name="Thoulutsang Y."/>
            <person name="Thoulutsang D."/>
            <person name="Topham K."/>
            <person name="Topping I."/>
            <person name="Tsamla T."/>
            <person name="Vassiliev H."/>
            <person name="Vo A."/>
            <person name="Wangchuk T."/>
            <person name="Wangdi T."/>
            <person name="Weiand M."/>
            <person name="Wilkinson J."/>
            <person name="Wilson A."/>
            <person name="Yadav S."/>
            <person name="Young G."/>
            <person name="Yu Q."/>
            <person name="Zembek L."/>
            <person name="Zhong D."/>
            <person name="Zimmer A."/>
            <person name="Zwirko Z."/>
            <person name="Jaffe D.B."/>
            <person name="Alvarez P."/>
            <person name="Brockman W."/>
            <person name="Butler J."/>
            <person name="Chin C."/>
            <person name="Gnerre S."/>
            <person name="Grabherr M."/>
            <person name="Kleber M."/>
            <person name="Mauceli E."/>
            <person name="MacCallum I."/>
        </authorList>
    </citation>
    <scope>NUCLEOTIDE SEQUENCE [LARGE SCALE GENOMIC DNA]</scope>
    <source>
        <strain evidence="3">Tucson 14024-0371.13</strain>
    </source>
</reference>
<dbReference type="GeneID" id="6494779"/>